<feature type="region of interest" description="Disordered" evidence="1">
    <location>
        <begin position="1"/>
        <end position="31"/>
    </location>
</feature>
<sequence>MTTAGNHSTPLPGEGARFERNHLNAPFPTHPSEVSMPPLKVFWQPSGTTFDSIGTKRYVRHSDGDTPTISTAIRMLSIDTPELHYPENSKPSRHDGKLAELAGWLREGRAPADPELAAYLAPRLAAGDAGTRQERQGRQASDAFQALLDTRLQRADGTLRPLFVRTADRPFDDYGRLLAYIAPQYSPAELRTRTLEDRATFNLLMVEAGWAAPFLIFPDLPGQPDLKLFHRAANTAVTEGRGIWGDPFVLTGYEFRMAYQLWEVTAKLVGGEAVASSERTGWITRWCADMTTGLLHEPQAYFRVRPQDRLFIRPQDVREAVASLNLTPA</sequence>
<gene>
    <name evidence="3" type="ORF">ENQ87_01465</name>
</gene>
<dbReference type="Pfam" id="PF00565">
    <property type="entry name" value="SNase"/>
    <property type="match status" value="1"/>
</dbReference>
<reference evidence="3" key="1">
    <citation type="journal article" date="2020" name="mSystems">
        <title>Genome- and Community-Level Interaction Insights into Carbon Utilization and Element Cycling Functions of Hydrothermarchaeota in Hydrothermal Sediment.</title>
        <authorList>
            <person name="Zhou Z."/>
            <person name="Liu Y."/>
            <person name="Xu W."/>
            <person name="Pan J."/>
            <person name="Luo Z.H."/>
            <person name="Li M."/>
        </authorList>
    </citation>
    <scope>NUCLEOTIDE SEQUENCE [LARGE SCALE GENOMIC DNA]</scope>
    <source>
        <strain evidence="3">SpSt-349</strain>
    </source>
</reference>
<dbReference type="Gene3D" id="2.40.50.90">
    <property type="match status" value="1"/>
</dbReference>
<comment type="caution">
    <text evidence="3">The sequence shown here is derived from an EMBL/GenBank/DDBJ whole genome shotgun (WGS) entry which is preliminary data.</text>
</comment>
<dbReference type="InterPro" id="IPR016071">
    <property type="entry name" value="Staphylococal_nuclease_OB-fold"/>
</dbReference>
<feature type="domain" description="TNase-like" evidence="2">
    <location>
        <begin position="73"/>
        <end position="245"/>
    </location>
</feature>
<evidence type="ECO:0000313" key="3">
    <source>
        <dbReference type="EMBL" id="HEN41032.1"/>
    </source>
</evidence>
<name>A0A831UAM6_GEOME</name>
<evidence type="ECO:0000259" key="2">
    <source>
        <dbReference type="Pfam" id="PF00565"/>
    </source>
</evidence>
<dbReference type="AlphaFoldDB" id="A0A831UAM6"/>
<dbReference type="InterPro" id="IPR035437">
    <property type="entry name" value="SNase_OB-fold_sf"/>
</dbReference>
<accession>A0A831UAM6</accession>
<dbReference type="SUPFAM" id="SSF50199">
    <property type="entry name" value="Staphylococcal nuclease"/>
    <property type="match status" value="1"/>
</dbReference>
<dbReference type="EMBL" id="DSOV01000006">
    <property type="protein sequence ID" value="HEN41032.1"/>
    <property type="molecule type" value="Genomic_DNA"/>
</dbReference>
<evidence type="ECO:0000256" key="1">
    <source>
        <dbReference type="SAM" id="MobiDB-lite"/>
    </source>
</evidence>
<proteinExistence type="predicted"/>
<organism evidence="3">
    <name type="scientific">Geobacter metallireducens</name>
    <dbReference type="NCBI Taxonomy" id="28232"/>
    <lineage>
        <taxon>Bacteria</taxon>
        <taxon>Pseudomonadati</taxon>
        <taxon>Thermodesulfobacteriota</taxon>
        <taxon>Desulfuromonadia</taxon>
        <taxon>Geobacterales</taxon>
        <taxon>Geobacteraceae</taxon>
        <taxon>Geobacter</taxon>
    </lineage>
</organism>
<protein>
    <submittedName>
        <fullName evidence="3">Nuclease</fullName>
    </submittedName>
</protein>